<keyword evidence="2" id="KW-1185">Reference proteome</keyword>
<accession>A0ABT0JYJ2</accession>
<dbReference type="Proteomes" id="UP001201873">
    <property type="component" value="Unassembled WGS sequence"/>
</dbReference>
<name>A0ABT0JYJ2_9ACTN</name>
<comment type="caution">
    <text evidence="1">The sequence shown here is derived from an EMBL/GenBank/DDBJ whole genome shotgun (WGS) entry which is preliminary data.</text>
</comment>
<evidence type="ECO:0000313" key="2">
    <source>
        <dbReference type="Proteomes" id="UP001201873"/>
    </source>
</evidence>
<dbReference type="RefSeq" id="WP_248824843.1">
    <property type="nucleotide sequence ID" value="NZ_JALKFT010000010.1"/>
</dbReference>
<reference evidence="1 2" key="1">
    <citation type="submission" date="2022-04" db="EMBL/GenBank/DDBJ databases">
        <title>Genome diversity in the genus Frankia.</title>
        <authorList>
            <person name="Carlos-Shanley C."/>
            <person name="Hahn D."/>
        </authorList>
    </citation>
    <scope>NUCLEOTIDE SEQUENCE [LARGE SCALE GENOMIC DNA]</scope>
    <source>
        <strain evidence="1 2">Ag45/Mut15</strain>
    </source>
</reference>
<sequence length="136" mass="14698">MTGHEPMPARMQHPTGPTEITWWDLPRPSEDHADLLLPAGQVDGMVYSENQRLLSVVVPHDEVMTGPTYAATSVGQLRKVLDGLPDGLILIAAYLPWDHYHDESARFVFVDCVGCTDGLIGSSTPTDATADEATAA</sequence>
<protein>
    <submittedName>
        <fullName evidence="1">Uncharacterized protein</fullName>
    </submittedName>
</protein>
<evidence type="ECO:0000313" key="1">
    <source>
        <dbReference type="EMBL" id="MCK9876613.1"/>
    </source>
</evidence>
<proteinExistence type="predicted"/>
<organism evidence="1 2">
    <name type="scientific">Frankia umida</name>
    <dbReference type="NCBI Taxonomy" id="573489"/>
    <lineage>
        <taxon>Bacteria</taxon>
        <taxon>Bacillati</taxon>
        <taxon>Actinomycetota</taxon>
        <taxon>Actinomycetes</taxon>
        <taxon>Frankiales</taxon>
        <taxon>Frankiaceae</taxon>
        <taxon>Frankia</taxon>
    </lineage>
</organism>
<dbReference type="EMBL" id="JALKFT010000010">
    <property type="protein sequence ID" value="MCK9876613.1"/>
    <property type="molecule type" value="Genomic_DNA"/>
</dbReference>
<gene>
    <name evidence="1" type="ORF">MXD59_12630</name>
</gene>